<dbReference type="InterPro" id="IPR000846">
    <property type="entry name" value="DapB_N"/>
</dbReference>
<comment type="function">
    <text evidence="9">Catalyzes the conversion of 4-hydroxy-tetrahydrodipicolinate (HTPA) to tetrahydrodipicolinate.</text>
</comment>
<accession>A0A2P1P936</accession>
<feature type="binding site" evidence="9">
    <location>
        <begin position="144"/>
        <end position="145"/>
    </location>
    <ligand>
        <name>(S)-2,3,4,5-tetrahydrodipicolinate</name>
        <dbReference type="ChEBI" id="CHEBI:16845"/>
    </ligand>
</feature>
<keyword evidence="2 9" id="KW-0963">Cytoplasm</keyword>
<keyword evidence="7 9" id="KW-0520">NAD</keyword>
<evidence type="ECO:0000256" key="2">
    <source>
        <dbReference type="ARBA" id="ARBA00022490"/>
    </source>
</evidence>
<proteinExistence type="inferred from homology"/>
<feature type="domain" description="Dihydrodipicolinate reductase N-terminal" evidence="10">
    <location>
        <begin position="2"/>
        <end position="104"/>
    </location>
</feature>
<dbReference type="GO" id="GO:0051287">
    <property type="term" value="F:NAD binding"/>
    <property type="evidence" value="ECO:0007669"/>
    <property type="project" value="UniProtKB-UniRule"/>
</dbReference>
<dbReference type="Pfam" id="PF01113">
    <property type="entry name" value="DapB_N"/>
    <property type="match status" value="1"/>
</dbReference>
<keyword evidence="8 9" id="KW-0457">Lysine biosynthesis</keyword>
<comment type="caution">
    <text evidence="9">Was originally thought to be a dihydrodipicolinate reductase (DHDPR), catalyzing the conversion of dihydrodipicolinate to tetrahydrodipicolinate. However, it was shown in E.coli that the substrate of the enzymatic reaction is not dihydrodipicolinate (DHDP) but in fact (2S,4S)-4-hydroxy-2,3,4,5-tetrahydrodipicolinic acid (HTPA), the product released by the DapA-catalyzed reaction.</text>
</comment>
<evidence type="ECO:0000259" key="10">
    <source>
        <dbReference type="Pfam" id="PF01113"/>
    </source>
</evidence>
<reference evidence="12 13" key="1">
    <citation type="submission" date="2018-03" db="EMBL/GenBank/DDBJ databases">
        <title>A gene transfer event suggests a long-term partnership between eustigmatophyte algae and a novel lineage of endosymbiotic bacteria.</title>
        <authorList>
            <person name="Yurchenko T."/>
            <person name="Sevcikova T."/>
            <person name="Pribyl P."/>
            <person name="El Karkouri K."/>
            <person name="Klimes V."/>
            <person name="Amaral R."/>
            <person name="Zbrankova V."/>
            <person name="Kim E."/>
            <person name="Raoult D."/>
            <person name="Santos L.M.A."/>
            <person name="Elias M."/>
        </authorList>
    </citation>
    <scope>NUCLEOTIDE SEQUENCE [LARGE SCALE GENOMIC DNA]</scope>
    <source>
        <strain evidence="12">CCALA 838</strain>
    </source>
</reference>
<feature type="binding site" evidence="9">
    <location>
        <position position="135"/>
    </location>
    <ligand>
        <name>(S)-2,3,4,5-tetrahydrodipicolinate</name>
        <dbReference type="ChEBI" id="CHEBI:16845"/>
    </ligand>
</feature>
<dbReference type="Gene3D" id="3.40.50.720">
    <property type="entry name" value="NAD(P)-binding Rossmann-like Domain"/>
    <property type="match status" value="1"/>
</dbReference>
<dbReference type="AlphaFoldDB" id="A0A2P1P936"/>
<feature type="active site" description="Proton donor/acceptor" evidence="9">
    <location>
        <position position="134"/>
    </location>
</feature>
<evidence type="ECO:0000256" key="6">
    <source>
        <dbReference type="ARBA" id="ARBA00023002"/>
    </source>
</evidence>
<evidence type="ECO:0000256" key="4">
    <source>
        <dbReference type="ARBA" id="ARBA00022857"/>
    </source>
</evidence>
<comment type="subunit">
    <text evidence="9">Homotetramer.</text>
</comment>
<dbReference type="PANTHER" id="PTHR20836">
    <property type="entry name" value="DIHYDRODIPICOLINATE REDUCTASE"/>
    <property type="match status" value="1"/>
</dbReference>
<dbReference type="GO" id="GO:0009089">
    <property type="term" value="P:lysine biosynthetic process via diaminopimelate"/>
    <property type="evidence" value="ECO:0007669"/>
    <property type="project" value="UniProtKB-UniRule"/>
</dbReference>
<evidence type="ECO:0000256" key="3">
    <source>
        <dbReference type="ARBA" id="ARBA00022605"/>
    </source>
</evidence>
<dbReference type="Gene3D" id="3.30.360.10">
    <property type="entry name" value="Dihydrodipicolinate Reductase, domain 2"/>
    <property type="match status" value="1"/>
</dbReference>
<gene>
    <name evidence="9" type="primary">dapB</name>
    <name evidence="12" type="ORF">phytr_8440</name>
</gene>
<protein>
    <recommendedName>
        <fullName evidence="9">4-hydroxy-tetrahydrodipicolinate reductase</fullName>
        <shortName evidence="9">HTPA reductase</shortName>
        <ecNumber evidence="9">1.17.1.8</ecNumber>
    </recommendedName>
</protein>
<feature type="domain" description="Dihydrodipicolinate reductase C-terminal" evidence="11">
    <location>
        <begin position="107"/>
        <end position="224"/>
    </location>
</feature>
<dbReference type="SUPFAM" id="SSF51735">
    <property type="entry name" value="NAD(P)-binding Rossmann-fold domains"/>
    <property type="match status" value="1"/>
</dbReference>
<feature type="active site" description="Proton donor" evidence="9">
    <location>
        <position position="138"/>
    </location>
</feature>
<dbReference type="Pfam" id="PF05173">
    <property type="entry name" value="DapB_C"/>
    <property type="match status" value="1"/>
</dbReference>
<dbReference type="RefSeq" id="WP_106874622.1">
    <property type="nucleotide sequence ID" value="NZ_CP027845.1"/>
</dbReference>
<keyword evidence="6 9" id="KW-0560">Oxidoreductase</keyword>
<dbReference type="UniPathway" id="UPA00034">
    <property type="reaction ID" value="UER00018"/>
</dbReference>
<comment type="pathway">
    <text evidence="9">Amino-acid biosynthesis; L-lysine biosynthesis via DAP pathway; (S)-tetrahydrodipicolinate from L-aspartate: step 4/4.</text>
</comment>
<dbReference type="GO" id="GO:0005829">
    <property type="term" value="C:cytosol"/>
    <property type="evidence" value="ECO:0007669"/>
    <property type="project" value="TreeGrafter"/>
</dbReference>
<dbReference type="InterPro" id="IPR023940">
    <property type="entry name" value="DHDPR_bac"/>
</dbReference>
<keyword evidence="3 9" id="KW-0028">Amino-acid biosynthesis</keyword>
<evidence type="ECO:0000256" key="9">
    <source>
        <dbReference type="HAMAP-Rule" id="MF_00102"/>
    </source>
</evidence>
<dbReference type="GO" id="GO:0050661">
    <property type="term" value="F:NADP binding"/>
    <property type="evidence" value="ECO:0007669"/>
    <property type="project" value="UniProtKB-UniRule"/>
</dbReference>
<dbReference type="Proteomes" id="UP000241762">
    <property type="component" value="Chromosome"/>
</dbReference>
<dbReference type="HAMAP" id="MF_00102">
    <property type="entry name" value="DapB"/>
    <property type="match status" value="1"/>
</dbReference>
<evidence type="ECO:0000256" key="7">
    <source>
        <dbReference type="ARBA" id="ARBA00023027"/>
    </source>
</evidence>
<dbReference type="GO" id="GO:0019877">
    <property type="term" value="P:diaminopimelate biosynthetic process"/>
    <property type="evidence" value="ECO:0007669"/>
    <property type="project" value="UniProtKB-UniRule"/>
</dbReference>
<sequence>MVKIGLHGASGKVCKEILKQAESNQDITITYAYSRSTNSNLDDLFSLSDVVIDFSNHQAIIPLLKAAAHHKKPLLIGTTGLSEDLFNEIKQTSKLIPIFYSANMSPGVFALSQLLKSACKMLESSYDISIVETHHKHKQDAPSGTALMLEKNIKSVNPNQNVDISSIREGEELGTHEITFSNKLETISLKHQTTSRALFAIEAINIAKWLSSMPQGFYGMTDYLK</sequence>
<dbReference type="GO" id="GO:0016726">
    <property type="term" value="F:oxidoreductase activity, acting on CH or CH2 groups, NAD or NADP as acceptor"/>
    <property type="evidence" value="ECO:0007669"/>
    <property type="project" value="UniProtKB-UniRule"/>
</dbReference>
<feature type="binding site" evidence="9">
    <location>
        <begin position="8"/>
        <end position="13"/>
    </location>
    <ligand>
        <name>NAD(+)</name>
        <dbReference type="ChEBI" id="CHEBI:57540"/>
    </ligand>
</feature>
<evidence type="ECO:0000313" key="13">
    <source>
        <dbReference type="Proteomes" id="UP000241762"/>
    </source>
</evidence>
<evidence type="ECO:0000313" key="12">
    <source>
        <dbReference type="EMBL" id="AVP87776.1"/>
    </source>
</evidence>
<comment type="catalytic activity">
    <reaction evidence="9">
        <text>(S)-2,3,4,5-tetrahydrodipicolinate + NADP(+) + H2O = (2S,4S)-4-hydroxy-2,3,4,5-tetrahydrodipicolinate + NADPH + H(+)</text>
        <dbReference type="Rhea" id="RHEA:35331"/>
        <dbReference type="ChEBI" id="CHEBI:15377"/>
        <dbReference type="ChEBI" id="CHEBI:15378"/>
        <dbReference type="ChEBI" id="CHEBI:16845"/>
        <dbReference type="ChEBI" id="CHEBI:57783"/>
        <dbReference type="ChEBI" id="CHEBI:58349"/>
        <dbReference type="ChEBI" id="CHEBI:67139"/>
        <dbReference type="EC" id="1.17.1.8"/>
    </reaction>
</comment>
<dbReference type="PANTHER" id="PTHR20836:SF7">
    <property type="entry name" value="4-HYDROXY-TETRAHYDRODIPICOLINATE REDUCTASE"/>
    <property type="match status" value="1"/>
</dbReference>
<keyword evidence="4 9" id="KW-0521">NADP</keyword>
<evidence type="ECO:0000256" key="8">
    <source>
        <dbReference type="ARBA" id="ARBA00023154"/>
    </source>
</evidence>
<dbReference type="GO" id="GO:0008839">
    <property type="term" value="F:4-hydroxy-tetrahydrodipicolinate reductase"/>
    <property type="evidence" value="ECO:0007669"/>
    <property type="project" value="UniProtKB-EC"/>
</dbReference>
<dbReference type="PIRSF" id="PIRSF000161">
    <property type="entry name" value="DHPR"/>
    <property type="match status" value="1"/>
</dbReference>
<dbReference type="KEGG" id="ptc:phytr_8440"/>
<dbReference type="EC" id="1.17.1.8" evidence="9"/>
<dbReference type="InterPro" id="IPR036291">
    <property type="entry name" value="NAD(P)-bd_dom_sf"/>
</dbReference>
<feature type="binding site" evidence="9">
    <location>
        <begin position="101"/>
        <end position="104"/>
    </location>
    <ligand>
        <name>NAD(+)</name>
        <dbReference type="ChEBI" id="CHEBI:57540"/>
    </ligand>
</feature>
<dbReference type="InterPro" id="IPR022663">
    <property type="entry name" value="DapB_C"/>
</dbReference>
<keyword evidence="5 9" id="KW-0220">Diaminopimelate biosynthesis</keyword>
<comment type="similarity">
    <text evidence="1 9">Belongs to the DapB family.</text>
</comment>
<dbReference type="EMBL" id="CP027845">
    <property type="protein sequence ID" value="AVP87776.1"/>
    <property type="molecule type" value="Genomic_DNA"/>
</dbReference>
<feature type="binding site" evidence="9">
    <location>
        <begin position="77"/>
        <end position="79"/>
    </location>
    <ligand>
        <name>NAD(+)</name>
        <dbReference type="ChEBI" id="CHEBI:57540"/>
    </ligand>
</feature>
<evidence type="ECO:0000259" key="11">
    <source>
        <dbReference type="Pfam" id="PF05173"/>
    </source>
</evidence>
<comment type="caution">
    <text evidence="9">Lacks conserved residue(s) required for the propagation of feature annotation.</text>
</comment>
<dbReference type="CDD" id="cd02274">
    <property type="entry name" value="DHDPR_N"/>
    <property type="match status" value="1"/>
</dbReference>
<organism evidence="12 13">
    <name type="scientific">Candidatus Phycorickettsia trachydisci</name>
    <dbReference type="NCBI Taxonomy" id="2115978"/>
    <lineage>
        <taxon>Bacteria</taxon>
        <taxon>Pseudomonadati</taxon>
        <taxon>Pseudomonadota</taxon>
        <taxon>Alphaproteobacteria</taxon>
        <taxon>Rickettsiales</taxon>
        <taxon>Rickettsiaceae</taxon>
        <taxon>Candidatus Phycorickettsia</taxon>
    </lineage>
</organism>
<comment type="catalytic activity">
    <reaction evidence="9">
        <text>(S)-2,3,4,5-tetrahydrodipicolinate + NAD(+) + H2O = (2S,4S)-4-hydroxy-2,3,4,5-tetrahydrodipicolinate + NADH + H(+)</text>
        <dbReference type="Rhea" id="RHEA:35323"/>
        <dbReference type="ChEBI" id="CHEBI:15377"/>
        <dbReference type="ChEBI" id="CHEBI:15378"/>
        <dbReference type="ChEBI" id="CHEBI:16845"/>
        <dbReference type="ChEBI" id="CHEBI:57540"/>
        <dbReference type="ChEBI" id="CHEBI:57945"/>
        <dbReference type="ChEBI" id="CHEBI:67139"/>
        <dbReference type="EC" id="1.17.1.8"/>
    </reaction>
</comment>
<name>A0A2P1P936_9RICK</name>
<keyword evidence="13" id="KW-1185">Reference proteome</keyword>
<evidence type="ECO:0000256" key="1">
    <source>
        <dbReference type="ARBA" id="ARBA00006642"/>
    </source>
</evidence>
<evidence type="ECO:0000256" key="5">
    <source>
        <dbReference type="ARBA" id="ARBA00022915"/>
    </source>
</evidence>
<dbReference type="OrthoDB" id="9790352at2"/>
<comment type="subcellular location">
    <subcellularLocation>
        <location evidence="9">Cytoplasm</location>
    </subcellularLocation>
</comment>
<dbReference type="SUPFAM" id="SSF55347">
    <property type="entry name" value="Glyceraldehyde-3-phosphate dehydrogenase-like, C-terminal domain"/>
    <property type="match status" value="1"/>
</dbReference>